<dbReference type="PANTHER" id="PTHR31672">
    <property type="entry name" value="BNACNNG10540D PROTEIN"/>
    <property type="match status" value="1"/>
</dbReference>
<dbReference type="STRING" id="4072.A0A2G2Y5K2"/>
<gene>
    <name evidence="2" type="ORF">T459_29435</name>
</gene>
<proteinExistence type="predicted"/>
<dbReference type="InterPro" id="IPR001810">
    <property type="entry name" value="F-box_dom"/>
</dbReference>
<dbReference type="AlphaFoldDB" id="A0A2G2Y5K2"/>
<sequence>MPVHFQEDIFTNILSRLPVQSFLRFKCVSKSWKTLIDEPHFRKKHLNHAKNDKIPKILFYQLRPMEDIFSIYYCPLSSATLAEDVRELDFPLSVEPRFCQVYCCDGLVIIMVYDNLSERHKLLLWNPSTRESIVLPTPKLSLRGISCLGMSFDSNTGDYKILRILENRNQGHK</sequence>
<comment type="caution">
    <text evidence="2">The sequence shown here is derived from an EMBL/GenBank/DDBJ whole genome shotgun (WGS) entry which is preliminary data.</text>
</comment>
<dbReference type="InterPro" id="IPR006527">
    <property type="entry name" value="F-box-assoc_dom_typ1"/>
</dbReference>
<dbReference type="PANTHER" id="PTHR31672:SF13">
    <property type="entry name" value="F-BOX PROTEIN CPR30-LIKE"/>
    <property type="match status" value="1"/>
</dbReference>
<protein>
    <recommendedName>
        <fullName evidence="1">F-box domain-containing protein</fullName>
    </recommendedName>
</protein>
<evidence type="ECO:0000313" key="2">
    <source>
        <dbReference type="EMBL" id="PHT65010.1"/>
    </source>
</evidence>
<reference evidence="2 3" key="1">
    <citation type="journal article" date="2014" name="Nat. Genet.">
        <title>Genome sequence of the hot pepper provides insights into the evolution of pungency in Capsicum species.</title>
        <authorList>
            <person name="Kim S."/>
            <person name="Park M."/>
            <person name="Yeom S.I."/>
            <person name="Kim Y.M."/>
            <person name="Lee J.M."/>
            <person name="Lee H.A."/>
            <person name="Seo E."/>
            <person name="Choi J."/>
            <person name="Cheong K."/>
            <person name="Kim K.T."/>
            <person name="Jung K."/>
            <person name="Lee G.W."/>
            <person name="Oh S.K."/>
            <person name="Bae C."/>
            <person name="Kim S.B."/>
            <person name="Lee H.Y."/>
            <person name="Kim S.Y."/>
            <person name="Kim M.S."/>
            <person name="Kang B.C."/>
            <person name="Jo Y.D."/>
            <person name="Yang H.B."/>
            <person name="Jeong H.J."/>
            <person name="Kang W.H."/>
            <person name="Kwon J.K."/>
            <person name="Shin C."/>
            <person name="Lim J.Y."/>
            <person name="Park J.H."/>
            <person name="Huh J.H."/>
            <person name="Kim J.S."/>
            <person name="Kim B.D."/>
            <person name="Cohen O."/>
            <person name="Paran I."/>
            <person name="Suh M.C."/>
            <person name="Lee S.B."/>
            <person name="Kim Y.K."/>
            <person name="Shin Y."/>
            <person name="Noh S.J."/>
            <person name="Park J."/>
            <person name="Seo Y.S."/>
            <person name="Kwon S.Y."/>
            <person name="Kim H.A."/>
            <person name="Park J.M."/>
            <person name="Kim H.J."/>
            <person name="Choi S.B."/>
            <person name="Bosland P.W."/>
            <person name="Reeves G."/>
            <person name="Jo S.H."/>
            <person name="Lee B.W."/>
            <person name="Cho H.T."/>
            <person name="Choi H.S."/>
            <person name="Lee M.S."/>
            <person name="Yu Y."/>
            <person name="Do Choi Y."/>
            <person name="Park B.S."/>
            <person name="van Deynze A."/>
            <person name="Ashrafi H."/>
            <person name="Hill T."/>
            <person name="Kim W.T."/>
            <person name="Pai H.S."/>
            <person name="Ahn H.K."/>
            <person name="Yeam I."/>
            <person name="Giovannoni J.J."/>
            <person name="Rose J.K."/>
            <person name="Sorensen I."/>
            <person name="Lee S.J."/>
            <person name="Kim R.W."/>
            <person name="Choi I.Y."/>
            <person name="Choi B.S."/>
            <person name="Lim J.S."/>
            <person name="Lee Y.H."/>
            <person name="Choi D."/>
        </authorList>
    </citation>
    <scope>NUCLEOTIDE SEQUENCE [LARGE SCALE GENOMIC DNA]</scope>
    <source>
        <strain evidence="3">cv. CM334</strain>
    </source>
</reference>
<dbReference type="SMART" id="SM00256">
    <property type="entry name" value="FBOX"/>
    <property type="match status" value="1"/>
</dbReference>
<organism evidence="2 3">
    <name type="scientific">Capsicum annuum</name>
    <name type="common">Capsicum pepper</name>
    <dbReference type="NCBI Taxonomy" id="4072"/>
    <lineage>
        <taxon>Eukaryota</taxon>
        <taxon>Viridiplantae</taxon>
        <taxon>Streptophyta</taxon>
        <taxon>Embryophyta</taxon>
        <taxon>Tracheophyta</taxon>
        <taxon>Spermatophyta</taxon>
        <taxon>Magnoliopsida</taxon>
        <taxon>eudicotyledons</taxon>
        <taxon>Gunneridae</taxon>
        <taxon>Pentapetalae</taxon>
        <taxon>asterids</taxon>
        <taxon>lamiids</taxon>
        <taxon>Solanales</taxon>
        <taxon>Solanaceae</taxon>
        <taxon>Solanoideae</taxon>
        <taxon>Capsiceae</taxon>
        <taxon>Capsicum</taxon>
    </lineage>
</organism>
<reference evidence="2 3" key="2">
    <citation type="journal article" date="2017" name="Genome Biol.">
        <title>New reference genome sequences of hot pepper reveal the massive evolution of plant disease-resistance genes by retroduplication.</title>
        <authorList>
            <person name="Kim S."/>
            <person name="Park J."/>
            <person name="Yeom S.I."/>
            <person name="Kim Y.M."/>
            <person name="Seo E."/>
            <person name="Kim K.T."/>
            <person name="Kim M.S."/>
            <person name="Lee J.M."/>
            <person name="Cheong K."/>
            <person name="Shin H.S."/>
            <person name="Kim S.B."/>
            <person name="Han K."/>
            <person name="Lee J."/>
            <person name="Park M."/>
            <person name="Lee H.A."/>
            <person name="Lee H.Y."/>
            <person name="Lee Y."/>
            <person name="Oh S."/>
            <person name="Lee J.H."/>
            <person name="Choi E."/>
            <person name="Choi E."/>
            <person name="Lee S.E."/>
            <person name="Jeon J."/>
            <person name="Kim H."/>
            <person name="Choi G."/>
            <person name="Song H."/>
            <person name="Lee J."/>
            <person name="Lee S.C."/>
            <person name="Kwon J.K."/>
            <person name="Lee H.Y."/>
            <person name="Koo N."/>
            <person name="Hong Y."/>
            <person name="Kim R.W."/>
            <person name="Kang W.H."/>
            <person name="Huh J.H."/>
            <person name="Kang B.C."/>
            <person name="Yang T.J."/>
            <person name="Lee Y.H."/>
            <person name="Bennetzen J.L."/>
            <person name="Choi D."/>
        </authorList>
    </citation>
    <scope>NUCLEOTIDE SEQUENCE [LARGE SCALE GENOMIC DNA]</scope>
    <source>
        <strain evidence="3">cv. CM334</strain>
    </source>
</reference>
<dbReference type="InterPro" id="IPR050796">
    <property type="entry name" value="SCF_F-box_component"/>
</dbReference>
<evidence type="ECO:0000313" key="3">
    <source>
        <dbReference type="Proteomes" id="UP000222542"/>
    </source>
</evidence>
<dbReference type="EMBL" id="AYRZ02000012">
    <property type="protein sequence ID" value="PHT65010.1"/>
    <property type="molecule type" value="Genomic_DNA"/>
</dbReference>
<evidence type="ECO:0000259" key="1">
    <source>
        <dbReference type="SMART" id="SM00256"/>
    </source>
</evidence>
<feature type="domain" description="F-box" evidence="1">
    <location>
        <begin position="5"/>
        <end position="45"/>
    </location>
</feature>
<dbReference type="Gramene" id="PHT65010">
    <property type="protein sequence ID" value="PHT65010"/>
    <property type="gene ID" value="T459_29435"/>
</dbReference>
<dbReference type="Pfam" id="PF00646">
    <property type="entry name" value="F-box"/>
    <property type="match status" value="1"/>
</dbReference>
<keyword evidence="3" id="KW-1185">Reference proteome</keyword>
<accession>A0A2G2Y5K2</accession>
<dbReference type="SUPFAM" id="SSF81383">
    <property type="entry name" value="F-box domain"/>
    <property type="match status" value="1"/>
</dbReference>
<dbReference type="CDD" id="cd22157">
    <property type="entry name" value="F-box_AtFBW1-like"/>
    <property type="match status" value="1"/>
</dbReference>
<dbReference type="Gene3D" id="1.20.1280.50">
    <property type="match status" value="1"/>
</dbReference>
<dbReference type="OMA" id="MPSHACT"/>
<dbReference type="Pfam" id="PF07734">
    <property type="entry name" value="FBA_1"/>
    <property type="match status" value="1"/>
</dbReference>
<name>A0A2G2Y5K2_CAPAN</name>
<dbReference type="InterPro" id="IPR036047">
    <property type="entry name" value="F-box-like_dom_sf"/>
</dbReference>
<dbReference type="Proteomes" id="UP000222542">
    <property type="component" value="Unassembled WGS sequence"/>
</dbReference>